<keyword evidence="3" id="KW-0456">Lyase</keyword>
<organism evidence="5 6">
    <name type="scientific">Pseudoalteromonas phenolica</name>
    <dbReference type="NCBI Taxonomy" id="161398"/>
    <lineage>
        <taxon>Bacteria</taxon>
        <taxon>Pseudomonadati</taxon>
        <taxon>Pseudomonadota</taxon>
        <taxon>Gammaproteobacteria</taxon>
        <taxon>Alteromonadales</taxon>
        <taxon>Pseudoalteromonadaceae</taxon>
        <taxon>Pseudoalteromonas</taxon>
    </lineage>
</organism>
<keyword evidence="2" id="KW-0865">Zymogen</keyword>
<feature type="non-terminal residue" evidence="5">
    <location>
        <position position="86"/>
    </location>
</feature>
<evidence type="ECO:0000256" key="3">
    <source>
        <dbReference type="ARBA" id="ARBA00023239"/>
    </source>
</evidence>
<evidence type="ECO:0000256" key="4">
    <source>
        <dbReference type="ARBA" id="ARBA00023317"/>
    </source>
</evidence>
<keyword evidence="1" id="KW-0210">Decarboxylase</keyword>
<dbReference type="GO" id="GO:0004609">
    <property type="term" value="F:phosphatidylserine decarboxylase activity"/>
    <property type="evidence" value="ECO:0007669"/>
    <property type="project" value="InterPro"/>
</dbReference>
<dbReference type="AlphaFoldDB" id="A0A4V2EJ52"/>
<dbReference type="Proteomes" id="UP000291338">
    <property type="component" value="Unassembled WGS sequence"/>
</dbReference>
<keyword evidence="4" id="KW-0670">Pyruvate</keyword>
<dbReference type="InterPro" id="IPR003817">
    <property type="entry name" value="PS_Dcarbxylase"/>
</dbReference>
<dbReference type="EMBL" id="PPSX01000209">
    <property type="protein sequence ID" value="RZQ51138.1"/>
    <property type="molecule type" value="Genomic_DNA"/>
</dbReference>
<accession>A0A4V2EJ52</accession>
<reference evidence="5 6" key="1">
    <citation type="submission" date="2018-01" db="EMBL/GenBank/DDBJ databases">
        <title>Co-occurrence of chitin degradation, pigmentation and bioactivity in marine Pseudoalteromonas.</title>
        <authorList>
            <person name="Paulsen S."/>
            <person name="Gram L."/>
            <person name="Machado H."/>
        </authorList>
    </citation>
    <scope>NUCLEOTIDE SEQUENCE [LARGE SCALE GENOMIC DNA]</scope>
    <source>
        <strain evidence="5 6">S3898</strain>
    </source>
</reference>
<evidence type="ECO:0000313" key="5">
    <source>
        <dbReference type="EMBL" id="RZQ51138.1"/>
    </source>
</evidence>
<dbReference type="GO" id="GO:0008654">
    <property type="term" value="P:phospholipid biosynthetic process"/>
    <property type="evidence" value="ECO:0007669"/>
    <property type="project" value="InterPro"/>
</dbReference>
<protein>
    <submittedName>
        <fullName evidence="5">Phosphatidylserine decarboxylase</fullName>
    </submittedName>
</protein>
<evidence type="ECO:0000256" key="2">
    <source>
        <dbReference type="ARBA" id="ARBA00023145"/>
    </source>
</evidence>
<gene>
    <name evidence="5" type="ORF">C1E23_21210</name>
</gene>
<comment type="caution">
    <text evidence="5">The sequence shown here is derived from an EMBL/GenBank/DDBJ whole genome shotgun (WGS) entry which is preliminary data.</text>
</comment>
<dbReference type="Pfam" id="PF02666">
    <property type="entry name" value="PS_Dcarbxylase"/>
    <property type="match status" value="1"/>
</dbReference>
<sequence>IQRKDVFWFKDMKYSLSDILSSPIKEQQDVIDNYKLVDLFEDRYIFQTYLNPYNFHRWWVPVNGEVLFTPFSIPGCFFNKLVIPDF</sequence>
<evidence type="ECO:0000313" key="6">
    <source>
        <dbReference type="Proteomes" id="UP000291338"/>
    </source>
</evidence>
<name>A0A4V2EJ52_9GAMM</name>
<evidence type="ECO:0000256" key="1">
    <source>
        <dbReference type="ARBA" id="ARBA00022793"/>
    </source>
</evidence>
<proteinExistence type="predicted"/>
<feature type="non-terminal residue" evidence="5">
    <location>
        <position position="1"/>
    </location>
</feature>